<gene>
    <name evidence="1" type="ORF">RPERSI_LOCUS33877</name>
</gene>
<sequence>DIEKRLAHVYDKSKPRHTNLTADLDTDLKELETIDKSIGQEKIKTDAEIKKLQDEKKNLENDITAKDALIKQKDEEIGNKITKDLVDKLEAVSKMDLKKQPKKNADGTDMKDKDGNIIYEEVVDLSPLKTLLEEIKTKGAKVDVSSLDSKFKEVKDE</sequence>
<reference evidence="1" key="1">
    <citation type="submission" date="2021-06" db="EMBL/GenBank/DDBJ databases">
        <authorList>
            <person name="Kallberg Y."/>
            <person name="Tangrot J."/>
            <person name="Rosling A."/>
        </authorList>
    </citation>
    <scope>NUCLEOTIDE SEQUENCE</scope>
    <source>
        <strain evidence="1">MA461A</strain>
    </source>
</reference>
<feature type="non-terminal residue" evidence="1">
    <location>
        <position position="1"/>
    </location>
</feature>
<accession>A0ACA9SRV6</accession>
<evidence type="ECO:0000313" key="2">
    <source>
        <dbReference type="Proteomes" id="UP000789920"/>
    </source>
</evidence>
<evidence type="ECO:0000313" key="1">
    <source>
        <dbReference type="EMBL" id="CAG8845909.1"/>
    </source>
</evidence>
<dbReference type="EMBL" id="CAJVQC010148843">
    <property type="protein sequence ID" value="CAG8845909.1"/>
    <property type="molecule type" value="Genomic_DNA"/>
</dbReference>
<name>A0ACA9SRV6_9GLOM</name>
<organism evidence="1 2">
    <name type="scientific">Racocetra persica</name>
    <dbReference type="NCBI Taxonomy" id="160502"/>
    <lineage>
        <taxon>Eukaryota</taxon>
        <taxon>Fungi</taxon>
        <taxon>Fungi incertae sedis</taxon>
        <taxon>Mucoromycota</taxon>
        <taxon>Glomeromycotina</taxon>
        <taxon>Glomeromycetes</taxon>
        <taxon>Diversisporales</taxon>
        <taxon>Gigasporaceae</taxon>
        <taxon>Racocetra</taxon>
    </lineage>
</organism>
<comment type="caution">
    <text evidence="1">The sequence shown here is derived from an EMBL/GenBank/DDBJ whole genome shotgun (WGS) entry which is preliminary data.</text>
</comment>
<protein>
    <submittedName>
        <fullName evidence="1">11808_t:CDS:1</fullName>
    </submittedName>
</protein>
<keyword evidence="2" id="KW-1185">Reference proteome</keyword>
<proteinExistence type="predicted"/>
<feature type="non-terminal residue" evidence="1">
    <location>
        <position position="157"/>
    </location>
</feature>
<dbReference type="Proteomes" id="UP000789920">
    <property type="component" value="Unassembled WGS sequence"/>
</dbReference>